<dbReference type="EMBL" id="QYBC01000007">
    <property type="protein sequence ID" value="RYB05188.1"/>
    <property type="molecule type" value="Genomic_DNA"/>
</dbReference>
<comment type="subunit">
    <text evidence="3">UreD, UreF and UreG form a complex that acts as a GTP-hydrolysis-dependent molecular chaperone, activating the urease apoprotein by helping to assemble the nickel containing metallocenter of UreC. The UreE protein probably delivers the nickel.</text>
</comment>
<dbReference type="HAMAP" id="MF_01384">
    <property type="entry name" value="UreD"/>
    <property type="match status" value="1"/>
</dbReference>
<accession>A0A4Q2RDY2</accession>
<gene>
    <name evidence="3" type="primary">ureD</name>
    <name evidence="4" type="ORF">D3272_09500</name>
</gene>
<keyword evidence="5" id="KW-1185">Reference proteome</keyword>
<dbReference type="PANTHER" id="PTHR33643:SF1">
    <property type="entry name" value="UREASE ACCESSORY PROTEIN D"/>
    <property type="match status" value="1"/>
</dbReference>
<comment type="function">
    <text evidence="3">Required for maturation of urease via the functional incorporation of the urease nickel metallocenter.</text>
</comment>
<sequence>MNATAWAPRPQLDLAFARRGDRTVLERRLFRWPFVVTRTFSLDRVPAHLLTMILQTSSGAVHGEDRLAQRFAIGPGAAAHCTTQGASPIHRAPPGVTTRDAVDIRVAPGGYFEYWPKARILFPDAALDQTVDVDCARGAAALVGDAFTVHDPEAQGRAFRHLCATLTLRCEGEILAIDRLDIGGFVRGPMAKFKAFGTAVFMLPGRRESHARLAEDLSKALADDPALYAAASLLPHEAGLGVRLASPELRHVMAGLDVVRAHIRRQTHGSSPTQRQGSDDLI</sequence>
<keyword evidence="2 3" id="KW-0143">Chaperone</keyword>
<evidence type="ECO:0000313" key="5">
    <source>
        <dbReference type="Proteomes" id="UP000289411"/>
    </source>
</evidence>
<comment type="caution">
    <text evidence="4">The sequence shown here is derived from an EMBL/GenBank/DDBJ whole genome shotgun (WGS) entry which is preliminary data.</text>
</comment>
<dbReference type="Proteomes" id="UP000289411">
    <property type="component" value="Unassembled WGS sequence"/>
</dbReference>
<evidence type="ECO:0000256" key="3">
    <source>
        <dbReference type="HAMAP-Rule" id="MF_01384"/>
    </source>
</evidence>
<organism evidence="4 5">
    <name type="scientific">Lichenibacterium ramalinae</name>
    <dbReference type="NCBI Taxonomy" id="2316527"/>
    <lineage>
        <taxon>Bacteria</taxon>
        <taxon>Pseudomonadati</taxon>
        <taxon>Pseudomonadota</taxon>
        <taxon>Alphaproteobacteria</taxon>
        <taxon>Hyphomicrobiales</taxon>
        <taxon>Lichenihabitantaceae</taxon>
        <taxon>Lichenibacterium</taxon>
    </lineage>
</organism>
<dbReference type="AlphaFoldDB" id="A0A4Q2RDY2"/>
<proteinExistence type="inferred from homology"/>
<protein>
    <recommendedName>
        <fullName evidence="3">Urease accessory protein UreD</fullName>
    </recommendedName>
</protein>
<dbReference type="PANTHER" id="PTHR33643">
    <property type="entry name" value="UREASE ACCESSORY PROTEIN D"/>
    <property type="match status" value="1"/>
</dbReference>
<name>A0A4Q2RDY2_9HYPH</name>
<reference evidence="4 5" key="2">
    <citation type="submission" date="2019-02" db="EMBL/GenBank/DDBJ databases">
        <title>'Lichenibacterium ramalinii' gen. nov. sp. nov., 'Lichenibacterium minor' gen. nov. sp. nov.</title>
        <authorList>
            <person name="Pankratov T."/>
        </authorList>
    </citation>
    <scope>NUCLEOTIDE SEQUENCE [LARGE SCALE GENOMIC DNA]</scope>
    <source>
        <strain evidence="4 5">RmlP001</strain>
    </source>
</reference>
<evidence type="ECO:0000313" key="4">
    <source>
        <dbReference type="EMBL" id="RYB05188.1"/>
    </source>
</evidence>
<keyword evidence="3" id="KW-0963">Cytoplasm</keyword>
<comment type="subcellular location">
    <subcellularLocation>
        <location evidence="3">Cytoplasm</location>
    </subcellularLocation>
</comment>
<evidence type="ECO:0000256" key="1">
    <source>
        <dbReference type="ARBA" id="ARBA00007177"/>
    </source>
</evidence>
<evidence type="ECO:0000256" key="2">
    <source>
        <dbReference type="ARBA" id="ARBA00023186"/>
    </source>
</evidence>
<dbReference type="GO" id="GO:0005737">
    <property type="term" value="C:cytoplasm"/>
    <property type="evidence" value="ECO:0007669"/>
    <property type="project" value="UniProtKB-SubCell"/>
</dbReference>
<reference evidence="4 5" key="1">
    <citation type="submission" date="2018-09" db="EMBL/GenBank/DDBJ databases">
        <authorList>
            <person name="Grouzdev D.S."/>
            <person name="Krutkina M.S."/>
        </authorList>
    </citation>
    <scope>NUCLEOTIDE SEQUENCE [LARGE SCALE GENOMIC DNA]</scope>
    <source>
        <strain evidence="4 5">RmlP001</strain>
    </source>
</reference>
<comment type="similarity">
    <text evidence="1 3">Belongs to the UreD family.</text>
</comment>
<keyword evidence="3" id="KW-0996">Nickel insertion</keyword>
<dbReference type="InterPro" id="IPR002669">
    <property type="entry name" value="UreD"/>
</dbReference>
<dbReference type="Pfam" id="PF01774">
    <property type="entry name" value="UreD"/>
    <property type="match status" value="1"/>
</dbReference>
<dbReference type="GO" id="GO:0016151">
    <property type="term" value="F:nickel cation binding"/>
    <property type="evidence" value="ECO:0007669"/>
    <property type="project" value="UniProtKB-UniRule"/>
</dbReference>